<dbReference type="GO" id="GO:0009229">
    <property type="term" value="P:thiamine diphosphate biosynthetic process"/>
    <property type="evidence" value="ECO:0007669"/>
    <property type="project" value="InterPro"/>
</dbReference>
<dbReference type="InterPro" id="IPR036759">
    <property type="entry name" value="TPK_catalytic_sf"/>
</dbReference>
<dbReference type="SUPFAM" id="SSF63999">
    <property type="entry name" value="Thiamin pyrophosphokinase, catalytic domain"/>
    <property type="match status" value="1"/>
</dbReference>
<dbReference type="Pfam" id="PF04265">
    <property type="entry name" value="TPK_B1_binding"/>
    <property type="match status" value="1"/>
</dbReference>
<dbReference type="Gene3D" id="3.40.50.10240">
    <property type="entry name" value="Thiamin pyrophosphokinase, catalytic domain"/>
    <property type="match status" value="1"/>
</dbReference>
<evidence type="ECO:0000256" key="1">
    <source>
        <dbReference type="ARBA" id="ARBA00022679"/>
    </source>
</evidence>
<dbReference type="CDD" id="cd07995">
    <property type="entry name" value="TPK"/>
    <property type="match status" value="1"/>
</dbReference>
<evidence type="ECO:0000259" key="6">
    <source>
        <dbReference type="SMART" id="SM00983"/>
    </source>
</evidence>
<organism evidence="7 8">
    <name type="scientific">Tepiditoga spiralis</name>
    <dbReference type="NCBI Taxonomy" id="2108365"/>
    <lineage>
        <taxon>Bacteria</taxon>
        <taxon>Thermotogati</taxon>
        <taxon>Thermotogota</taxon>
        <taxon>Thermotogae</taxon>
        <taxon>Petrotogales</taxon>
        <taxon>Petrotogaceae</taxon>
        <taxon>Tepiditoga</taxon>
    </lineage>
</organism>
<dbReference type="Proteomes" id="UP000516361">
    <property type="component" value="Chromosome"/>
</dbReference>
<keyword evidence="3" id="KW-0418">Kinase</keyword>
<dbReference type="InterPro" id="IPR006282">
    <property type="entry name" value="Thi_PPkinase"/>
</dbReference>
<dbReference type="EC" id="2.7.6.2" evidence="5"/>
<feature type="domain" description="Thiamin pyrophosphokinase thiamin-binding" evidence="6">
    <location>
        <begin position="141"/>
        <end position="205"/>
    </location>
</feature>
<name>A0A7G1G9J4_9BACT</name>
<keyword evidence="8" id="KW-1185">Reference proteome</keyword>
<dbReference type="SUPFAM" id="SSF63862">
    <property type="entry name" value="Thiamin pyrophosphokinase, substrate-binding domain"/>
    <property type="match status" value="1"/>
</dbReference>
<dbReference type="KEGG" id="ocy:OSSY52_17740"/>
<evidence type="ECO:0000256" key="3">
    <source>
        <dbReference type="ARBA" id="ARBA00022777"/>
    </source>
</evidence>
<evidence type="ECO:0000313" key="7">
    <source>
        <dbReference type="EMBL" id="BBE31633.1"/>
    </source>
</evidence>
<protein>
    <recommendedName>
        <fullName evidence="5">Thiamine diphosphokinase</fullName>
        <ecNumber evidence="5">2.7.6.2</ecNumber>
    </recommendedName>
</protein>
<proteinExistence type="predicted"/>
<keyword evidence="4" id="KW-0067">ATP-binding</keyword>
<dbReference type="Pfam" id="PF04263">
    <property type="entry name" value="TPK_catalytic"/>
    <property type="match status" value="1"/>
</dbReference>
<dbReference type="GO" id="GO:0016301">
    <property type="term" value="F:kinase activity"/>
    <property type="evidence" value="ECO:0007669"/>
    <property type="project" value="UniProtKB-KW"/>
</dbReference>
<keyword evidence="2" id="KW-0547">Nucleotide-binding</keyword>
<dbReference type="GO" id="GO:0004788">
    <property type="term" value="F:thiamine diphosphokinase activity"/>
    <property type="evidence" value="ECO:0007669"/>
    <property type="project" value="UniProtKB-UniRule"/>
</dbReference>
<gene>
    <name evidence="7" type="ORF">OSSY52_17740</name>
</gene>
<dbReference type="InterPro" id="IPR036371">
    <property type="entry name" value="TPK_B1-bd_sf"/>
</dbReference>
<sequence>MTKIVYIISGGENRSSLEFYKSMILKSKKTIACDSGIKVFKKLNIPPDYLIGDMDSSSSEDIKWAKNNNVEVLSFPSEKDELDTELGLILAKKLNAKKVVISCATGSRIDQVIGSIYLLGEYHVLNAIIEEEDLIVGTVSSKTELPSISGESWSILQLGNVLGLTLKGFKYNLENYDLNTLKPLGVSNEAIKDKVSISLKSGIVAYIRWIGRKV</sequence>
<evidence type="ECO:0000256" key="2">
    <source>
        <dbReference type="ARBA" id="ARBA00022741"/>
    </source>
</evidence>
<keyword evidence="1" id="KW-0808">Transferase</keyword>
<dbReference type="InterPro" id="IPR053149">
    <property type="entry name" value="TPK"/>
</dbReference>
<dbReference type="GO" id="GO:0005524">
    <property type="term" value="F:ATP binding"/>
    <property type="evidence" value="ECO:0007669"/>
    <property type="project" value="UniProtKB-KW"/>
</dbReference>
<reference evidence="7 8" key="1">
    <citation type="submission" date="2018-06" db="EMBL/GenBank/DDBJ databases">
        <title>Genome sequencing of Oceanotoga sp. sy52.</title>
        <authorList>
            <person name="Mori K."/>
        </authorList>
    </citation>
    <scope>NUCLEOTIDE SEQUENCE [LARGE SCALE GENOMIC DNA]</scope>
    <source>
        <strain evidence="8">sy52</strain>
    </source>
</reference>
<dbReference type="GO" id="GO:0006772">
    <property type="term" value="P:thiamine metabolic process"/>
    <property type="evidence" value="ECO:0007669"/>
    <property type="project" value="UniProtKB-UniRule"/>
</dbReference>
<dbReference type="EMBL" id="AP018712">
    <property type="protein sequence ID" value="BBE31633.1"/>
    <property type="molecule type" value="Genomic_DNA"/>
</dbReference>
<dbReference type="PANTHER" id="PTHR41299">
    <property type="entry name" value="THIAMINE PYROPHOSPHOKINASE"/>
    <property type="match status" value="1"/>
</dbReference>
<dbReference type="InterPro" id="IPR007371">
    <property type="entry name" value="TPK_catalytic"/>
</dbReference>
<dbReference type="FunCoup" id="A0A7G1G9J4">
    <property type="interactions" value="67"/>
</dbReference>
<dbReference type="NCBIfam" id="TIGR01378">
    <property type="entry name" value="thi_PPkinase"/>
    <property type="match status" value="1"/>
</dbReference>
<dbReference type="RefSeq" id="WP_190614294.1">
    <property type="nucleotide sequence ID" value="NZ_AP018712.1"/>
</dbReference>
<dbReference type="InterPro" id="IPR007373">
    <property type="entry name" value="Thiamin_PyroPKinase_B1-bd"/>
</dbReference>
<dbReference type="GO" id="GO:0030975">
    <property type="term" value="F:thiamine binding"/>
    <property type="evidence" value="ECO:0007669"/>
    <property type="project" value="InterPro"/>
</dbReference>
<dbReference type="InParanoid" id="A0A7G1G9J4"/>
<accession>A0A7G1G9J4</accession>
<evidence type="ECO:0000256" key="4">
    <source>
        <dbReference type="ARBA" id="ARBA00022840"/>
    </source>
</evidence>
<dbReference type="PANTHER" id="PTHR41299:SF1">
    <property type="entry name" value="THIAMINE PYROPHOSPHOKINASE"/>
    <property type="match status" value="1"/>
</dbReference>
<evidence type="ECO:0000313" key="8">
    <source>
        <dbReference type="Proteomes" id="UP000516361"/>
    </source>
</evidence>
<evidence type="ECO:0000256" key="5">
    <source>
        <dbReference type="NCBIfam" id="TIGR01378"/>
    </source>
</evidence>
<dbReference type="AlphaFoldDB" id="A0A7G1G9J4"/>
<dbReference type="SMART" id="SM00983">
    <property type="entry name" value="TPK_B1_binding"/>
    <property type="match status" value="1"/>
</dbReference>